<dbReference type="EMBL" id="JYDR01000074">
    <property type="protein sequence ID" value="KRY70445.1"/>
    <property type="molecule type" value="Genomic_DNA"/>
</dbReference>
<dbReference type="Proteomes" id="UP000054805">
    <property type="component" value="Unassembled WGS sequence"/>
</dbReference>
<dbReference type="EMBL" id="JYDS01000445">
    <property type="protein sequence ID" value="KRZ06193.1"/>
    <property type="molecule type" value="Genomic_DNA"/>
</dbReference>
<accession>A0A0V1E9D4</accession>
<name>A0A0V1E9D4_TRIPS</name>
<dbReference type="Proteomes" id="UP000054632">
    <property type="component" value="Unassembled WGS sequence"/>
</dbReference>
<protein>
    <recommendedName>
        <fullName evidence="6">PiggyBac transposable element-derived protein domain-containing protein</fullName>
    </recommendedName>
</protein>
<dbReference type="EMBL" id="JYDV01000098">
    <property type="protein sequence ID" value="KRZ34404.1"/>
    <property type="molecule type" value="Genomic_DNA"/>
</dbReference>
<sequence>MNLSKRVFYCHWAVVINTLCITFNKQFILEKNKEKWTNLKVTTIFHQNIHGEPFRIDEHLDYLMQRKGVLKKHSVKEKKAIPAIYDEEVFAASSEPPTSDPFMTMKSGENFLLWQKSKHTGILGRLYHYTTGKRRTKGMDNRFKTIAQYCQRRLTIHAYVACNLMSAIYSLCMNKDVGIYLAMFSQIYFE</sequence>
<dbReference type="Proteomes" id="UP000054826">
    <property type="component" value="Unassembled WGS sequence"/>
</dbReference>
<reference evidence="4 5" key="1">
    <citation type="submission" date="2015-01" db="EMBL/GenBank/DDBJ databases">
        <title>Evolution of Trichinella species and genotypes.</title>
        <authorList>
            <person name="Korhonen P.K."/>
            <person name="Edoardo P."/>
            <person name="Giuseppe L.R."/>
            <person name="Gasser R.B."/>
        </authorList>
    </citation>
    <scope>NUCLEOTIDE SEQUENCE [LARGE SCALE GENOMIC DNA]</scope>
    <source>
        <strain evidence="1">ISS13</strain>
        <strain evidence="3">ISS176</strain>
        <strain evidence="2">ISS588</strain>
    </source>
</reference>
<evidence type="ECO:0000313" key="3">
    <source>
        <dbReference type="EMBL" id="KRZ34404.1"/>
    </source>
</evidence>
<comment type="caution">
    <text evidence="1">The sequence shown here is derived from an EMBL/GenBank/DDBJ whole genome shotgun (WGS) entry which is preliminary data.</text>
</comment>
<organism evidence="1 4">
    <name type="scientific">Trichinella pseudospiralis</name>
    <name type="common">Parasitic roundworm</name>
    <dbReference type="NCBI Taxonomy" id="6337"/>
    <lineage>
        <taxon>Eukaryota</taxon>
        <taxon>Metazoa</taxon>
        <taxon>Ecdysozoa</taxon>
        <taxon>Nematoda</taxon>
        <taxon>Enoplea</taxon>
        <taxon>Dorylaimia</taxon>
        <taxon>Trichinellida</taxon>
        <taxon>Trichinellidae</taxon>
        <taxon>Trichinella</taxon>
    </lineage>
</organism>
<keyword evidence="5" id="KW-1185">Reference proteome</keyword>
<dbReference type="AlphaFoldDB" id="A0A0V1E9D4"/>
<gene>
    <name evidence="1" type="ORF">T4A_6415</name>
    <name evidence="2" type="ORF">T4B_11871</name>
    <name evidence="3" type="ORF">T4C_781</name>
</gene>
<proteinExistence type="predicted"/>
<evidence type="ECO:0008006" key="6">
    <source>
        <dbReference type="Google" id="ProtNLM"/>
    </source>
</evidence>
<evidence type="ECO:0000313" key="1">
    <source>
        <dbReference type="EMBL" id="KRY70445.1"/>
    </source>
</evidence>
<evidence type="ECO:0000313" key="4">
    <source>
        <dbReference type="Proteomes" id="UP000054632"/>
    </source>
</evidence>
<evidence type="ECO:0000313" key="5">
    <source>
        <dbReference type="Proteomes" id="UP000054805"/>
    </source>
</evidence>
<evidence type="ECO:0000313" key="2">
    <source>
        <dbReference type="EMBL" id="KRZ06193.1"/>
    </source>
</evidence>